<evidence type="ECO:0000256" key="1">
    <source>
        <dbReference type="SAM" id="MobiDB-lite"/>
    </source>
</evidence>
<gene>
    <name evidence="3" type="ORF">UY3_04762</name>
</gene>
<dbReference type="InterPro" id="IPR042788">
    <property type="entry name" value="ANKUB1"/>
</dbReference>
<dbReference type="InterPro" id="IPR029071">
    <property type="entry name" value="Ubiquitin-like_domsf"/>
</dbReference>
<feature type="domain" description="Ubiquitin-like" evidence="2">
    <location>
        <begin position="74"/>
        <end position="107"/>
    </location>
</feature>
<reference evidence="4" key="1">
    <citation type="journal article" date="2013" name="Nat. Genet.">
        <title>The draft genomes of soft-shell turtle and green sea turtle yield insights into the development and evolution of the turtle-specific body plan.</title>
        <authorList>
            <person name="Wang Z."/>
            <person name="Pascual-Anaya J."/>
            <person name="Zadissa A."/>
            <person name="Li W."/>
            <person name="Niimura Y."/>
            <person name="Huang Z."/>
            <person name="Li C."/>
            <person name="White S."/>
            <person name="Xiong Z."/>
            <person name="Fang D."/>
            <person name="Wang B."/>
            <person name="Ming Y."/>
            <person name="Chen Y."/>
            <person name="Zheng Y."/>
            <person name="Kuraku S."/>
            <person name="Pignatelli M."/>
            <person name="Herrero J."/>
            <person name="Beal K."/>
            <person name="Nozawa M."/>
            <person name="Li Q."/>
            <person name="Wang J."/>
            <person name="Zhang H."/>
            <person name="Yu L."/>
            <person name="Shigenobu S."/>
            <person name="Wang J."/>
            <person name="Liu J."/>
            <person name="Flicek P."/>
            <person name="Searle S."/>
            <person name="Wang J."/>
            <person name="Kuratani S."/>
            <person name="Yin Y."/>
            <person name="Aken B."/>
            <person name="Zhang G."/>
            <person name="Irie N."/>
        </authorList>
    </citation>
    <scope>NUCLEOTIDE SEQUENCE [LARGE SCALE GENOMIC DNA]</scope>
</reference>
<dbReference type="PROSITE" id="PS50053">
    <property type="entry name" value="UBIQUITIN_2"/>
    <property type="match status" value="1"/>
</dbReference>
<dbReference type="SUPFAM" id="SSF54236">
    <property type="entry name" value="Ubiquitin-like"/>
    <property type="match status" value="1"/>
</dbReference>
<evidence type="ECO:0000313" key="4">
    <source>
        <dbReference type="Proteomes" id="UP000031443"/>
    </source>
</evidence>
<dbReference type="SUPFAM" id="SSF48403">
    <property type="entry name" value="Ankyrin repeat"/>
    <property type="match status" value="1"/>
</dbReference>
<dbReference type="PANTHER" id="PTHR46885">
    <property type="entry name" value="PROTEIN ANKUB1"/>
    <property type="match status" value="1"/>
</dbReference>
<dbReference type="EMBL" id="KB520915">
    <property type="protein sequence ID" value="EMP38003.1"/>
    <property type="molecule type" value="Genomic_DNA"/>
</dbReference>
<protein>
    <submittedName>
        <fullName evidence="3">Protein ANKUB1</fullName>
    </submittedName>
</protein>
<feature type="region of interest" description="Disordered" evidence="1">
    <location>
        <begin position="1"/>
        <end position="33"/>
    </location>
</feature>
<accession>M7C0W6</accession>
<dbReference type="Proteomes" id="UP000031443">
    <property type="component" value="Unassembled WGS sequence"/>
</dbReference>
<organism evidence="3 4">
    <name type="scientific">Chelonia mydas</name>
    <name type="common">Green sea-turtle</name>
    <name type="synonym">Chelonia agassizi</name>
    <dbReference type="NCBI Taxonomy" id="8469"/>
    <lineage>
        <taxon>Eukaryota</taxon>
        <taxon>Metazoa</taxon>
        <taxon>Chordata</taxon>
        <taxon>Craniata</taxon>
        <taxon>Vertebrata</taxon>
        <taxon>Euteleostomi</taxon>
        <taxon>Archelosauria</taxon>
        <taxon>Testudinata</taxon>
        <taxon>Testudines</taxon>
        <taxon>Cryptodira</taxon>
        <taxon>Durocryptodira</taxon>
        <taxon>Americhelydia</taxon>
        <taxon>Chelonioidea</taxon>
        <taxon>Cheloniidae</taxon>
        <taxon>Chelonia</taxon>
    </lineage>
</organism>
<dbReference type="AlphaFoldDB" id="M7C0W6"/>
<dbReference type="PANTHER" id="PTHR46885:SF1">
    <property type="entry name" value="PROTEIN ANKUB1"/>
    <property type="match status" value="1"/>
</dbReference>
<dbReference type="SMART" id="SM00248">
    <property type="entry name" value="ANK"/>
    <property type="match status" value="2"/>
</dbReference>
<dbReference type="CDD" id="cd17051">
    <property type="entry name" value="Ubl2_ANKUB1"/>
    <property type="match status" value="1"/>
</dbReference>
<proteinExistence type="predicted"/>
<dbReference type="InterPro" id="IPR000626">
    <property type="entry name" value="Ubiquitin-like_dom"/>
</dbReference>
<dbReference type="InterPro" id="IPR036770">
    <property type="entry name" value="Ankyrin_rpt-contain_sf"/>
</dbReference>
<dbReference type="InterPro" id="IPR002110">
    <property type="entry name" value="Ankyrin_rpt"/>
</dbReference>
<evidence type="ECO:0000259" key="2">
    <source>
        <dbReference type="PROSITE" id="PS50053"/>
    </source>
</evidence>
<dbReference type="Gene3D" id="1.25.40.20">
    <property type="entry name" value="Ankyrin repeat-containing domain"/>
    <property type="match status" value="1"/>
</dbReference>
<sequence length="621" mass="69402">MVPTGRSSLFQANGGSRKGGQHIPRPAPLPTAPIGLEQRTAASGNHDQPNLRTLQDYFHIPLSEDKKGRQYLELIYAGAILKDNWILADIGISVSSTIKCVVKLPLAAVRCSRPMGPVGSGGQHIPQPTLLPAAPIGLERRTAAIGSCSQPNLQMLQEEDKPAFYVYNAVTQEKVPIKGSIYLLATKVSLLKTLVTLKCGFPNSVYCLRTPEGKEMYDCNTLNDYQLDIGTTLRLDVWDGWKEFLTGCLLGNKHTVQRFLSDEEPVLKYQKRVALYMAAFFGHLELTAWILKQGVKPNEAVGVHPYREWCQETHHPDVTKCPVHAAAEAGQLIILKAFVNYSVLCVECQNPAGQIPLNICIKHKHKDCVLYLVTKMWSVVSYPNFSLPMKIYIKLKQWLLRAQSHILTTKWLNQAVVFRTRVGDTVIVDGFTKPKMTSKARIEAAGNKDYKLPNLTDQTPHEKDSCSLTVTKGNQTVIKLRLPPLEDANKLPNIHRLHQEKSIRKKAAQPRKDESMDQNMCLAKVPLPPISSLRNSRPPFYYSTPNAKLLLNSSSECFSEHNGRTPRDNAIYCLAIARYGILFCFPSLFMSLPGVYIFFFGCLLMSIPHCTVGDFSFSGIR</sequence>
<keyword evidence="4" id="KW-1185">Reference proteome</keyword>
<name>M7C0W6_CHEMY</name>
<evidence type="ECO:0000313" key="3">
    <source>
        <dbReference type="EMBL" id="EMP38003.1"/>
    </source>
</evidence>
<feature type="compositionally biased region" description="Polar residues" evidence="1">
    <location>
        <begin position="1"/>
        <end position="14"/>
    </location>
</feature>